<gene>
    <name evidence="1" type="ORF">USDA257_p00590</name>
</gene>
<organism evidence="1">
    <name type="scientific">Sinorhizobium fredii (strain USDA 257)</name>
    <dbReference type="NCBI Taxonomy" id="1185652"/>
    <lineage>
        <taxon>Bacteria</taxon>
        <taxon>Pseudomonadati</taxon>
        <taxon>Pseudomonadota</taxon>
        <taxon>Alphaproteobacteria</taxon>
        <taxon>Hyphomicrobiales</taxon>
        <taxon>Rhizobiaceae</taxon>
        <taxon>Sinorhizobium/Ensifer group</taxon>
        <taxon>Sinorhizobium</taxon>
    </lineage>
</organism>
<dbReference type="PATRIC" id="fig|1185652.3.peg.6510"/>
<reference evidence="1" key="1">
    <citation type="journal article" date="2012" name="J. Bacteriol.">
        <title>Complete genome sequence of the broad-host-range strain Sinorhizobium fredii USDA257.</title>
        <authorList>
            <person name="Schuldes J."/>
            <person name="Rodriguez Orbegoso M."/>
            <person name="Schmeisser C."/>
            <person name="Krishnan H.B."/>
            <person name="Daniel R."/>
            <person name="Streit W.R."/>
        </authorList>
    </citation>
    <scope>NUCLEOTIDE SEQUENCE [LARGE SCALE GENOMIC DNA]</scope>
    <source>
        <strain evidence="1">USDA 257</strain>
        <plasmid evidence="1">pUSDA257</plasmid>
    </source>
</reference>
<keyword evidence="1" id="KW-0614">Plasmid</keyword>
<proteinExistence type="predicted"/>
<protein>
    <submittedName>
        <fullName evidence="1">Uncharacterized protein</fullName>
    </submittedName>
</protein>
<dbReference type="AlphaFoldDB" id="I3XFX1"/>
<evidence type="ECO:0000313" key="2">
    <source>
        <dbReference type="Proteomes" id="UP000006180"/>
    </source>
</evidence>
<dbReference type="EMBL" id="CP003564">
    <property type="protein sequence ID" value="AFL54777.1"/>
    <property type="molecule type" value="Genomic_DNA"/>
</dbReference>
<geneLocation type="plasmid" evidence="2">
    <name>pUSDA257 fragment 1</name>
</geneLocation>
<sequence length="77" mass="8042">MFALQPAPGFQPPLHSNALTRINSGFCGSPAALATRRIGPILTGIKDTLRRLAECTLQMPICVQGLDLLGGIAAAAR</sequence>
<name>I3XFX1_SINF2</name>
<dbReference type="HOGENOM" id="CLU_2636125_0_0_5"/>
<evidence type="ECO:0000313" key="1">
    <source>
        <dbReference type="EMBL" id="AFL54777.1"/>
    </source>
</evidence>
<accession>I3XFX1</accession>